<dbReference type="Pfam" id="PF06949">
    <property type="entry name" value="DUF1292"/>
    <property type="match status" value="2"/>
</dbReference>
<evidence type="ECO:0000313" key="3">
    <source>
        <dbReference type="EMBL" id="KOY81005.1"/>
    </source>
</evidence>
<protein>
    <recommendedName>
        <fullName evidence="2">UPF0473 protein ADM90_17745</fullName>
    </recommendedName>
</protein>
<evidence type="ECO:0000256" key="2">
    <source>
        <dbReference type="HAMAP-Rule" id="MF_01448"/>
    </source>
</evidence>
<name>A0A0N0CUY9_9BACI</name>
<sequence>MNEETQKFTIVGKDGMEQYCRVVLTFDAEEKSYVLFSILDEHGEEIPEDLSAMTFDYDDNTGEMINLQAVETDLEWEMINEVVLALLDEFEEEPQLITVTGEDGRDQVCEVIHTFSSEQFSKSYVLYVPATDEPIEEREIFAAQYIAGTNGHIEELLPIESDEEWEFVEEVVNTL</sequence>
<comment type="similarity">
    <text evidence="1 2">Belongs to the UPF0473 family.</text>
</comment>
<organism evidence="3 4">
    <name type="scientific">Lysinibacillus macroides</name>
    <dbReference type="NCBI Taxonomy" id="33935"/>
    <lineage>
        <taxon>Bacteria</taxon>
        <taxon>Bacillati</taxon>
        <taxon>Bacillota</taxon>
        <taxon>Bacilli</taxon>
        <taxon>Bacillales</taxon>
        <taxon>Bacillaceae</taxon>
        <taxon>Lysinibacillus</taxon>
    </lineage>
</organism>
<dbReference type="AlphaFoldDB" id="A0A0N0CUY9"/>
<dbReference type="InterPro" id="IPR009711">
    <property type="entry name" value="UPF0473"/>
</dbReference>
<dbReference type="STRING" id="33935.ADM90_17745"/>
<dbReference type="PANTHER" id="PTHR40066:SF1">
    <property type="entry name" value="UPF0473 PROTEIN CBO2561_CLC_2432"/>
    <property type="match status" value="1"/>
</dbReference>
<dbReference type="EMBL" id="LGCI01000010">
    <property type="protein sequence ID" value="KOY81005.1"/>
    <property type="molecule type" value="Genomic_DNA"/>
</dbReference>
<evidence type="ECO:0000256" key="1">
    <source>
        <dbReference type="ARBA" id="ARBA00008439"/>
    </source>
</evidence>
<dbReference type="PANTHER" id="PTHR40066">
    <property type="entry name" value="UPF0473 PROTEIN CBO2561/CLC_2432"/>
    <property type="match status" value="1"/>
</dbReference>
<dbReference type="PATRIC" id="fig|33935.3.peg.2333"/>
<reference evidence="3 4" key="1">
    <citation type="submission" date="2015-07" db="EMBL/GenBank/DDBJ databases">
        <title>Genome sequencing project for genomic taxonomy and phylogenomics of Bacillus-like bacteria.</title>
        <authorList>
            <person name="Liu B."/>
            <person name="Wang J."/>
            <person name="Zhu Y."/>
            <person name="Liu G."/>
            <person name="Chen Q."/>
            <person name="Chen Z."/>
            <person name="Che J."/>
            <person name="Ge C."/>
            <person name="Shi H."/>
            <person name="Pan Z."/>
            <person name="Liu X."/>
        </authorList>
    </citation>
    <scope>NUCLEOTIDE SEQUENCE [LARGE SCALE GENOMIC DNA]</scope>
    <source>
        <strain evidence="3 4">DSM 54</strain>
    </source>
</reference>
<proteinExistence type="inferred from homology"/>
<dbReference type="OrthoDB" id="2086132at2"/>
<dbReference type="HAMAP" id="MF_01448">
    <property type="entry name" value="UPF0473"/>
    <property type="match status" value="2"/>
</dbReference>
<dbReference type="Proteomes" id="UP000037977">
    <property type="component" value="Unassembled WGS sequence"/>
</dbReference>
<dbReference type="RefSeq" id="WP_053996245.1">
    <property type="nucleotide sequence ID" value="NZ_CP065643.1"/>
</dbReference>
<accession>A0A0N0CUY9</accession>
<keyword evidence="4" id="KW-1185">Reference proteome</keyword>
<comment type="caution">
    <text evidence="3">The sequence shown here is derived from an EMBL/GenBank/DDBJ whole genome shotgun (WGS) entry which is preliminary data.</text>
</comment>
<gene>
    <name evidence="3" type="ORF">ADM90_17745</name>
</gene>
<evidence type="ECO:0000313" key="4">
    <source>
        <dbReference type="Proteomes" id="UP000037977"/>
    </source>
</evidence>